<evidence type="ECO:0000259" key="2">
    <source>
        <dbReference type="Pfam" id="PF04762"/>
    </source>
</evidence>
<gene>
    <name evidence="4" type="ORF">IPOD504_LOCUS6779</name>
</gene>
<dbReference type="PANTHER" id="PTHR12747:SF0">
    <property type="entry name" value="ELONGATOR COMPLEX PROTEIN 1"/>
    <property type="match status" value="1"/>
</dbReference>
<name>A0ABN8IA30_9NEOP</name>
<feature type="compositionally biased region" description="Basic residues" evidence="1">
    <location>
        <begin position="273"/>
        <end position="286"/>
    </location>
</feature>
<dbReference type="EMBL" id="OW152831">
    <property type="protein sequence ID" value="CAH2049362.1"/>
    <property type="molecule type" value="Genomic_DNA"/>
</dbReference>
<proteinExistence type="predicted"/>
<dbReference type="Pfam" id="PF04762">
    <property type="entry name" value="Beta-prop_ELP1_1st"/>
    <property type="match status" value="1"/>
</dbReference>
<keyword evidence="5" id="KW-1185">Reference proteome</keyword>
<dbReference type="Pfam" id="PF23936">
    <property type="entry name" value="HB_ELP1"/>
    <property type="match status" value="1"/>
</dbReference>
<sequence length="408" mass="46699">MRIHYEHTCNGQLVTINEYGTYYALVGVFENGLLAMEWSPDQDLLVLVTKDLKMITMSYTFDPISEVELLDQDFGNKQFITVGWGKQETQFQGSVGKQAGKMPPDLIDDQYVTTDTLVKITWRGDGNFFAVGFQMEGIRRELASALKEEKRHTEALIVLEQYLKNKEEAICYAIENGQYKTAIRLCSNLNKQDIIDKQLLPAALEELHNLQELIAKNFDEFTKYKTRLSKVREIKVEKKDQIYKDFNVNKEDDLYSDAGSTIASSSGSGRSYRSSKNRRKHQRKVASLKEGSQYEDVALIMTLHNLVTSSFNLRLQVKNINIVLKYLNKDKIANQLQKNLENLLNFMKDSFKEIWTNELVLQAAKAAVDAENIPEGSNIIADSLSFLEPHVRVAPIIQNFSWKLEELS</sequence>
<feature type="domain" description="ELP1 first N-terminal beta-propeller" evidence="2">
    <location>
        <begin position="10"/>
        <end position="136"/>
    </location>
</feature>
<evidence type="ECO:0000256" key="1">
    <source>
        <dbReference type="SAM" id="MobiDB-lite"/>
    </source>
</evidence>
<evidence type="ECO:0000313" key="4">
    <source>
        <dbReference type="EMBL" id="CAH2049362.1"/>
    </source>
</evidence>
<dbReference type="PANTHER" id="PTHR12747">
    <property type="entry name" value="ELONGATOR COMPLEX PROTEIN 1"/>
    <property type="match status" value="1"/>
</dbReference>
<evidence type="ECO:0008006" key="6">
    <source>
        <dbReference type="Google" id="ProtNLM"/>
    </source>
</evidence>
<evidence type="ECO:0000313" key="5">
    <source>
        <dbReference type="Proteomes" id="UP000837857"/>
    </source>
</evidence>
<reference evidence="4" key="1">
    <citation type="submission" date="2022-03" db="EMBL/GenBank/DDBJ databases">
        <authorList>
            <person name="Martin H S."/>
        </authorList>
    </citation>
    <scope>NUCLEOTIDE SEQUENCE</scope>
</reference>
<dbReference type="Proteomes" id="UP000837857">
    <property type="component" value="Chromosome 19"/>
</dbReference>
<feature type="domain" description="ELP1 three-helical bundle" evidence="3">
    <location>
        <begin position="193"/>
        <end position="354"/>
    </location>
</feature>
<feature type="compositionally biased region" description="Low complexity" evidence="1">
    <location>
        <begin position="260"/>
        <end position="272"/>
    </location>
</feature>
<protein>
    <recommendedName>
        <fullName evidence="6">Elongator complex protein 1</fullName>
    </recommendedName>
</protein>
<feature type="region of interest" description="Disordered" evidence="1">
    <location>
        <begin position="260"/>
        <end position="288"/>
    </location>
</feature>
<dbReference type="InterPro" id="IPR056164">
    <property type="entry name" value="Beta-prop_ELP1_1st"/>
</dbReference>
<dbReference type="InterPro" id="IPR006849">
    <property type="entry name" value="Elp1"/>
</dbReference>
<dbReference type="InterPro" id="IPR056169">
    <property type="entry name" value="HB_ELP1"/>
</dbReference>
<evidence type="ECO:0000259" key="3">
    <source>
        <dbReference type="Pfam" id="PF23936"/>
    </source>
</evidence>
<feature type="non-terminal residue" evidence="4">
    <location>
        <position position="408"/>
    </location>
</feature>
<accession>A0ABN8IA30</accession>
<organism evidence="4 5">
    <name type="scientific">Iphiclides podalirius</name>
    <name type="common">scarce swallowtail</name>
    <dbReference type="NCBI Taxonomy" id="110791"/>
    <lineage>
        <taxon>Eukaryota</taxon>
        <taxon>Metazoa</taxon>
        <taxon>Ecdysozoa</taxon>
        <taxon>Arthropoda</taxon>
        <taxon>Hexapoda</taxon>
        <taxon>Insecta</taxon>
        <taxon>Pterygota</taxon>
        <taxon>Neoptera</taxon>
        <taxon>Endopterygota</taxon>
        <taxon>Lepidoptera</taxon>
        <taxon>Glossata</taxon>
        <taxon>Ditrysia</taxon>
        <taxon>Papilionoidea</taxon>
        <taxon>Papilionidae</taxon>
        <taxon>Papilioninae</taxon>
        <taxon>Iphiclides</taxon>
    </lineage>
</organism>